<dbReference type="Gene3D" id="1.20.58.380">
    <property type="entry name" value="Flagellar protein flit"/>
    <property type="match status" value="1"/>
</dbReference>
<dbReference type="STRING" id="1188319.OYT1_00386"/>
<dbReference type="InterPro" id="IPR008622">
    <property type="entry name" value="FliT"/>
</dbReference>
<proteinExistence type="predicted"/>
<keyword evidence="2" id="KW-0963">Cytoplasm</keyword>
<keyword evidence="3" id="KW-1005">Bacterial flagellum biogenesis</keyword>
<evidence type="ECO:0000256" key="5">
    <source>
        <dbReference type="ARBA" id="ARBA00093797"/>
    </source>
</evidence>
<accession>A0A2Z6G966</accession>
<dbReference type="Pfam" id="PF05400">
    <property type="entry name" value="FliT"/>
    <property type="match status" value="1"/>
</dbReference>
<dbReference type="Proteomes" id="UP000033070">
    <property type="component" value="Chromosome"/>
</dbReference>
<comment type="subcellular location">
    <subcellularLocation>
        <location evidence="1">Cytoplasm</location>
        <location evidence="1">Cytosol</location>
    </subcellularLocation>
</comment>
<evidence type="ECO:0000313" key="6">
    <source>
        <dbReference type="EMBL" id="BBE49939.1"/>
    </source>
</evidence>
<evidence type="ECO:0000256" key="4">
    <source>
        <dbReference type="ARBA" id="ARBA00023186"/>
    </source>
</evidence>
<evidence type="ECO:0000256" key="3">
    <source>
        <dbReference type="ARBA" id="ARBA00022795"/>
    </source>
</evidence>
<keyword evidence="6" id="KW-0282">Flagellum</keyword>
<evidence type="ECO:0000256" key="2">
    <source>
        <dbReference type="ARBA" id="ARBA00022490"/>
    </source>
</evidence>
<protein>
    <recommendedName>
        <fullName evidence="5">Flagellar protein FliT</fullName>
    </recommendedName>
</protein>
<keyword evidence="6" id="KW-0966">Cell projection</keyword>
<keyword evidence="4" id="KW-0143">Chaperone</keyword>
<sequence length="106" mass="12277">MSAVLDNYEYLSGITGQMRDAAKQGEWDHLVELEHKCSERVEVMKAQPSPPTDEETRQRKVALIKKILADDAEIRNRTEVWMEQLQRIMTSARSERRLQQAYSAGQ</sequence>
<dbReference type="OrthoDB" id="8527993at2"/>
<evidence type="ECO:0000313" key="7">
    <source>
        <dbReference type="Proteomes" id="UP000033070"/>
    </source>
</evidence>
<dbReference type="EMBL" id="AP018738">
    <property type="protein sequence ID" value="BBE49939.1"/>
    <property type="molecule type" value="Genomic_DNA"/>
</dbReference>
<evidence type="ECO:0000256" key="1">
    <source>
        <dbReference type="ARBA" id="ARBA00004514"/>
    </source>
</evidence>
<keyword evidence="7" id="KW-1185">Reference proteome</keyword>
<gene>
    <name evidence="6" type="ORF">OYT1_ch0366</name>
</gene>
<name>A0A2Z6G966_9PROT</name>
<dbReference type="RefSeq" id="WP_062625618.1">
    <property type="nucleotide sequence ID" value="NZ_AP018738.1"/>
</dbReference>
<keyword evidence="6" id="KW-0969">Cilium</keyword>
<dbReference type="GO" id="GO:0044781">
    <property type="term" value="P:bacterial-type flagellum organization"/>
    <property type="evidence" value="ECO:0007669"/>
    <property type="project" value="UniProtKB-KW"/>
</dbReference>
<dbReference type="AlphaFoldDB" id="A0A2Z6G966"/>
<organism evidence="6 7">
    <name type="scientific">Ferriphaselus amnicola</name>
    <dbReference type="NCBI Taxonomy" id="1188319"/>
    <lineage>
        <taxon>Bacteria</taxon>
        <taxon>Pseudomonadati</taxon>
        <taxon>Pseudomonadota</taxon>
        <taxon>Betaproteobacteria</taxon>
        <taxon>Nitrosomonadales</taxon>
        <taxon>Gallionellaceae</taxon>
        <taxon>Ferriphaselus</taxon>
    </lineage>
</organism>
<reference evidence="6 7" key="1">
    <citation type="submission" date="2018-06" db="EMBL/GenBank/DDBJ databases">
        <title>OYT1 Genome Sequencing.</title>
        <authorList>
            <person name="Kato S."/>
            <person name="Itoh T."/>
            <person name="Ohkuma M."/>
        </authorList>
    </citation>
    <scope>NUCLEOTIDE SEQUENCE [LARGE SCALE GENOMIC DNA]</scope>
    <source>
        <strain evidence="6 7">OYT1</strain>
    </source>
</reference>
<dbReference type="KEGG" id="fam:OYT1_ch0366"/>